<keyword evidence="3" id="KW-1185">Reference proteome</keyword>
<comment type="caution">
    <text evidence="2">The sequence shown here is derived from an EMBL/GenBank/DDBJ whole genome shotgun (WGS) entry which is preliminary data.</text>
</comment>
<organism evidence="2 3">
    <name type="scientific">Saccharopolyspora spinosa</name>
    <dbReference type="NCBI Taxonomy" id="60894"/>
    <lineage>
        <taxon>Bacteria</taxon>
        <taxon>Bacillati</taxon>
        <taxon>Actinomycetota</taxon>
        <taxon>Actinomycetes</taxon>
        <taxon>Pseudonocardiales</taxon>
        <taxon>Pseudonocardiaceae</taxon>
        <taxon>Saccharopolyspora</taxon>
    </lineage>
</organism>
<dbReference type="Proteomes" id="UP000233786">
    <property type="component" value="Unassembled WGS sequence"/>
</dbReference>
<sequence length="212" mass="22546">MHDDALAVGGEHQHIPAGPRRGPPGFVEGLEIGRGPSGQLLELAFAHFLPSGAADRRLGIAEGAAGGLQGGQPPQPVRVLLGRQVQHPVRGMDSGRTRRPVGQPGHGHLAEHRGQTTPATLLQASALDAVGAGHAAGNRVLTHRTKIKMFLQQPAHQLPGPLGQQLFQLAMRDATVSGAELRDDRLEHRPRGFERSGDIVVRVPCHRAPSLR</sequence>
<dbReference type="EMBL" id="PJNB01000001">
    <property type="protein sequence ID" value="PKW12665.1"/>
    <property type="molecule type" value="Genomic_DNA"/>
</dbReference>
<proteinExistence type="predicted"/>
<protein>
    <submittedName>
        <fullName evidence="2">Uncharacterized protein</fullName>
    </submittedName>
</protein>
<dbReference type="AlphaFoldDB" id="A0A2N3XPS0"/>
<accession>A0A2N3XPS0</accession>
<evidence type="ECO:0000313" key="3">
    <source>
        <dbReference type="Proteomes" id="UP000233786"/>
    </source>
</evidence>
<reference evidence="2" key="1">
    <citation type="submission" date="2017-12" db="EMBL/GenBank/DDBJ databases">
        <title>Sequencing the genomes of 1000 Actinobacteria strains.</title>
        <authorList>
            <person name="Klenk H.-P."/>
        </authorList>
    </citation>
    <scope>NUCLEOTIDE SEQUENCE [LARGE SCALE GENOMIC DNA]</scope>
    <source>
        <strain evidence="2">DSM 44228</strain>
    </source>
</reference>
<feature type="region of interest" description="Disordered" evidence="1">
    <location>
        <begin position="1"/>
        <end position="30"/>
    </location>
</feature>
<gene>
    <name evidence="2" type="ORF">A8926_0138</name>
</gene>
<name>A0A2N3XPS0_SACSN</name>
<feature type="region of interest" description="Disordered" evidence="1">
    <location>
        <begin position="90"/>
        <end position="112"/>
    </location>
</feature>
<evidence type="ECO:0000313" key="2">
    <source>
        <dbReference type="EMBL" id="PKW12665.1"/>
    </source>
</evidence>
<evidence type="ECO:0000256" key="1">
    <source>
        <dbReference type="SAM" id="MobiDB-lite"/>
    </source>
</evidence>